<dbReference type="Proteomes" id="UP000249396">
    <property type="component" value="Unassembled WGS sequence"/>
</dbReference>
<organism evidence="1 2">
    <name type="scientific">Candidatus Methylumidiphilus alinenensis</name>
    <dbReference type="NCBI Taxonomy" id="2202197"/>
    <lineage>
        <taxon>Bacteria</taxon>
        <taxon>Pseudomonadati</taxon>
        <taxon>Pseudomonadota</taxon>
        <taxon>Gammaproteobacteria</taxon>
        <taxon>Methylococcales</taxon>
        <taxon>Candidatus Methylumidiphilus</taxon>
    </lineage>
</organism>
<gene>
    <name evidence="1" type="ORF">DM484_25035</name>
</gene>
<sequence>MEKTEIILQTDGSFVERLVSERTLNVGQSVLDTLTENLTRPIRNVFNIPGWGFVHANVGLNDTLWSVPIDRIPLHARFKLINQVMVPMFASTTDIEMPLVWKVPPGVKVVFAVLTKQEDDIVSVEGNWLFACDADNRGYRLPLPNLHDDCRICTGAFAGDQETAFECVKASLEQFNQSKWNADLMRTSEQSQKFFRFQPTKDSFETLPIQTDNWMALCDKVSTALWERVVV</sequence>
<protein>
    <submittedName>
        <fullName evidence="1">Uncharacterized protein</fullName>
    </submittedName>
</protein>
<proteinExistence type="predicted"/>
<comment type="caution">
    <text evidence="1">The sequence shown here is derived from an EMBL/GenBank/DDBJ whole genome shotgun (WGS) entry which is preliminary data.</text>
</comment>
<dbReference type="EMBL" id="QJPH01000500">
    <property type="protein sequence ID" value="PZN72068.1"/>
    <property type="molecule type" value="Genomic_DNA"/>
</dbReference>
<dbReference type="AlphaFoldDB" id="A0A2W4QVY7"/>
<accession>A0A2W4QVY7</accession>
<evidence type="ECO:0000313" key="1">
    <source>
        <dbReference type="EMBL" id="PZN72068.1"/>
    </source>
</evidence>
<evidence type="ECO:0000313" key="2">
    <source>
        <dbReference type="Proteomes" id="UP000249396"/>
    </source>
</evidence>
<reference evidence="1 2" key="1">
    <citation type="journal article" date="2018" name="Aquat. Microb. Ecol.">
        <title>Gammaproteobacterial methanotrophs dominate.</title>
        <authorList>
            <person name="Rissanen A.J."/>
            <person name="Saarenheimo J."/>
            <person name="Tiirola M."/>
            <person name="Peura S."/>
            <person name="Aalto S.L."/>
            <person name="Karvinen A."/>
            <person name="Nykanen H."/>
        </authorList>
    </citation>
    <scope>NUCLEOTIDE SEQUENCE [LARGE SCALE GENOMIC DNA]</scope>
    <source>
        <strain evidence="1">AMbin10</strain>
    </source>
</reference>
<name>A0A2W4QVY7_9GAMM</name>